<feature type="region of interest" description="Disordered" evidence="5">
    <location>
        <begin position="805"/>
        <end position="835"/>
    </location>
</feature>
<accession>B8LBL9</accession>
<dbReference type="InterPro" id="IPR036770">
    <property type="entry name" value="Ankyrin_rpt-contain_sf"/>
</dbReference>
<feature type="compositionally biased region" description="Basic and acidic residues" evidence="5">
    <location>
        <begin position="132"/>
        <end position="151"/>
    </location>
</feature>
<keyword evidence="1" id="KW-0479">Metal-binding</keyword>
<reference evidence="7 8" key="2">
    <citation type="journal article" date="2008" name="Nature">
        <title>The Phaeodactylum genome reveals the evolutionary history of diatom genomes.</title>
        <authorList>
            <person name="Bowler C."/>
            <person name="Allen A.E."/>
            <person name="Badger J.H."/>
            <person name="Grimwood J."/>
            <person name="Jabbari K."/>
            <person name="Kuo A."/>
            <person name="Maheswari U."/>
            <person name="Martens C."/>
            <person name="Maumus F."/>
            <person name="Otillar R.P."/>
            <person name="Rayko E."/>
            <person name="Salamov A."/>
            <person name="Vandepoele K."/>
            <person name="Beszteri B."/>
            <person name="Gruber A."/>
            <person name="Heijde M."/>
            <person name="Katinka M."/>
            <person name="Mock T."/>
            <person name="Valentin K."/>
            <person name="Verret F."/>
            <person name="Berges J.A."/>
            <person name="Brownlee C."/>
            <person name="Cadoret J.P."/>
            <person name="Chiovitti A."/>
            <person name="Choi C.J."/>
            <person name="Coesel S."/>
            <person name="De Martino A."/>
            <person name="Detter J.C."/>
            <person name="Durkin C."/>
            <person name="Falciatore A."/>
            <person name="Fournet J."/>
            <person name="Haruta M."/>
            <person name="Huysman M.J."/>
            <person name="Jenkins B.D."/>
            <person name="Jiroutova K."/>
            <person name="Jorgensen R.E."/>
            <person name="Joubert Y."/>
            <person name="Kaplan A."/>
            <person name="Kroger N."/>
            <person name="Kroth P.G."/>
            <person name="La Roche J."/>
            <person name="Lindquist E."/>
            <person name="Lommer M."/>
            <person name="Martin-Jezequel V."/>
            <person name="Lopez P.J."/>
            <person name="Lucas S."/>
            <person name="Mangogna M."/>
            <person name="McGinnis K."/>
            <person name="Medlin L.K."/>
            <person name="Montsant A."/>
            <person name="Oudot-Le Secq M.P."/>
            <person name="Napoli C."/>
            <person name="Obornik M."/>
            <person name="Parker M.S."/>
            <person name="Petit J.L."/>
            <person name="Porcel B.M."/>
            <person name="Poulsen N."/>
            <person name="Robison M."/>
            <person name="Rychlewski L."/>
            <person name="Rynearson T.A."/>
            <person name="Schmutz J."/>
            <person name="Shapiro H."/>
            <person name="Siaut M."/>
            <person name="Stanley M."/>
            <person name="Sussman M.R."/>
            <person name="Taylor A.R."/>
            <person name="Vardi A."/>
            <person name="von Dassow P."/>
            <person name="Vyverman W."/>
            <person name="Willis A."/>
            <person name="Wyrwicz L.S."/>
            <person name="Rokhsar D.S."/>
            <person name="Weissenbach J."/>
            <person name="Armbrust E.V."/>
            <person name="Green B.R."/>
            <person name="Van de Peer Y."/>
            <person name="Grigoriev I.V."/>
        </authorList>
    </citation>
    <scope>NUCLEOTIDE SEQUENCE [LARGE SCALE GENOMIC DNA]</scope>
    <source>
        <strain evidence="7 8">CCMP1335</strain>
    </source>
</reference>
<evidence type="ECO:0000256" key="2">
    <source>
        <dbReference type="ARBA" id="ARBA00022771"/>
    </source>
</evidence>
<feature type="compositionally biased region" description="Low complexity" evidence="5">
    <location>
        <begin position="49"/>
        <end position="65"/>
    </location>
</feature>
<feature type="compositionally biased region" description="Low complexity" evidence="5">
    <location>
        <begin position="311"/>
        <end position="322"/>
    </location>
</feature>
<dbReference type="Pfam" id="PF01363">
    <property type="entry name" value="FYVE"/>
    <property type="match status" value="1"/>
</dbReference>
<evidence type="ECO:0000256" key="4">
    <source>
        <dbReference type="PROSITE-ProRule" id="PRU00091"/>
    </source>
</evidence>
<dbReference type="InterPro" id="IPR017455">
    <property type="entry name" value="Znf_FYVE-rel"/>
</dbReference>
<dbReference type="GeneID" id="7444522"/>
<keyword evidence="2 4" id="KW-0863">Zinc-finger</keyword>
<dbReference type="InterPro" id="IPR013083">
    <property type="entry name" value="Znf_RING/FYVE/PHD"/>
</dbReference>
<evidence type="ECO:0000313" key="8">
    <source>
        <dbReference type="Proteomes" id="UP000001449"/>
    </source>
</evidence>
<keyword evidence="8" id="KW-1185">Reference proteome</keyword>
<feature type="region of interest" description="Disordered" evidence="5">
    <location>
        <begin position="273"/>
        <end position="367"/>
    </location>
</feature>
<feature type="region of interest" description="Disordered" evidence="5">
    <location>
        <begin position="33"/>
        <end position="97"/>
    </location>
</feature>
<dbReference type="AlphaFoldDB" id="B8LBL9"/>
<dbReference type="SUPFAM" id="SSF57903">
    <property type="entry name" value="FYVE/PHD zinc finger"/>
    <property type="match status" value="1"/>
</dbReference>
<gene>
    <name evidence="7" type="ORF">THAPSDRAFT_24282</name>
</gene>
<proteinExistence type="predicted"/>
<feature type="compositionally biased region" description="Basic and acidic residues" evidence="5">
    <location>
        <begin position="808"/>
        <end position="818"/>
    </location>
</feature>
<dbReference type="Proteomes" id="UP000001449">
    <property type="component" value="Chromosome 11"/>
</dbReference>
<sequence length="835" mass="91188">MVLPNVNEFMPSLSSLQLVPPPIAAADVAVPQPATTTGTDTNINDHTYNSNNRGSSDSSNNSGGNVSTVTDRPSTSKPSSSMKKHSRRGSSRSIASGEWNPFIPAVATLSQHPALSYQPLDDRDDHVVTNGRAEHHRSGVERGRNDTERDALSSTNATLASSAVSATAMPKTPPKHPRNTTQLQRKSQRSPSAELLYFPENRQSSFRSRSRSRGSSVVRNNGGRSSGVVSSAANASSTLNGTRSGRTSPRGRNVLRSSSPAVQRHLAEVVAIGQSQHSQMQQQNKRRFRSVGPQRSEVALDSLSPAKTKAKSTSTKKQQCKSLPPVSPPCLEKNGYDEQNATTDATKEGYNSNNYNNKVRSRSTTQQPFSMIGSQKIFPRTLITPSIYHNAATDLWIATINTDPNAVSSNNNSINNTCTTAPFKSNAYNSKYIKAFSFHSEKEARASAYANSPPQLIPFACTPNCKLCNATFTSILRRPKHCRNCGIVICSSYNCSTFWNAKMVPETYISNKKNVVRVCCSCDSLAKMFKNSLLNGRYDVSVECFLRGNVNLRCPFVFKEDKEVMLPIHCAIMGNSEKLLRWLVDVQCCPIHVLSTSNNKAKKKSNATDENVLPTLSTSRGRSVLDVAMATRNVGILRYLVNEKGASVHEMKDLGLVLGAMEALIREFPDTEKDSNARGGSSGDTGEKNYGTAANADDTKPKGIDGSNKNSEPSLKVCTYPCNIVSSPKQKFVVPMDIHAVHEGGLYGALRRGYDCENDDGSDAHDTIVLDESMSIATTVQEMIASQHRVVIRCVTLDPIHRLTPQRPGKEVGEKATEEGVQNEDVQLQRRRRVI</sequence>
<feature type="compositionally biased region" description="Low complexity" evidence="5">
    <location>
        <begin position="72"/>
        <end position="81"/>
    </location>
</feature>
<dbReference type="Gene3D" id="3.30.40.10">
    <property type="entry name" value="Zinc/RING finger domain, C3HC4 (zinc finger)"/>
    <property type="match status" value="1"/>
</dbReference>
<feature type="domain" description="FYVE-type" evidence="6">
    <location>
        <begin position="465"/>
        <end position="527"/>
    </location>
</feature>
<dbReference type="eggNOG" id="ENOG502SCEI">
    <property type="taxonomic scope" value="Eukaryota"/>
</dbReference>
<dbReference type="PANTHER" id="PTHR46280:SF3">
    <property type="entry name" value="PLECKSTRIN HOMOLOGY DOMAIN-CONTAINING FAMILY F MEMBER 1 HOMOLOG"/>
    <property type="match status" value="1"/>
</dbReference>
<evidence type="ECO:0000256" key="5">
    <source>
        <dbReference type="SAM" id="MobiDB-lite"/>
    </source>
</evidence>
<feature type="compositionally biased region" description="Low complexity" evidence="5">
    <location>
        <begin position="274"/>
        <end position="283"/>
    </location>
</feature>
<evidence type="ECO:0000256" key="1">
    <source>
        <dbReference type="ARBA" id="ARBA00022723"/>
    </source>
</evidence>
<feature type="region of interest" description="Disordered" evidence="5">
    <location>
        <begin position="669"/>
        <end position="712"/>
    </location>
</feature>
<dbReference type="RefSeq" id="XP_002296510.1">
    <property type="nucleotide sequence ID" value="XM_002296474.1"/>
</dbReference>
<dbReference type="PANTHER" id="PTHR46280">
    <property type="entry name" value="PLECKSTRIN HOMOLOGY DOMAIN-CONTAINING FAMILY F MEMBER 2-RELATED"/>
    <property type="match status" value="1"/>
</dbReference>
<feature type="compositionally biased region" description="Low complexity" evidence="5">
    <location>
        <begin position="152"/>
        <end position="168"/>
    </location>
</feature>
<dbReference type="InParanoid" id="B8LBL9"/>
<feature type="compositionally biased region" description="Low complexity" evidence="5">
    <location>
        <begin position="201"/>
        <end position="252"/>
    </location>
</feature>
<evidence type="ECO:0000256" key="3">
    <source>
        <dbReference type="ARBA" id="ARBA00022833"/>
    </source>
</evidence>
<feature type="compositionally biased region" description="Polar residues" evidence="5">
    <location>
        <begin position="38"/>
        <end position="48"/>
    </location>
</feature>
<dbReference type="EMBL" id="DS999415">
    <property type="protein sequence ID" value="EED87206.1"/>
    <property type="molecule type" value="Genomic_DNA"/>
</dbReference>
<dbReference type="InterPro" id="IPR011011">
    <property type="entry name" value="Znf_FYVE_PHD"/>
</dbReference>
<dbReference type="SMART" id="SM00064">
    <property type="entry name" value="FYVE"/>
    <property type="match status" value="1"/>
</dbReference>
<feature type="compositionally biased region" description="Polar residues" evidence="5">
    <location>
        <begin position="337"/>
        <end position="367"/>
    </location>
</feature>
<reference evidence="7 8" key="1">
    <citation type="journal article" date="2004" name="Science">
        <title>The genome of the diatom Thalassiosira pseudonana: ecology, evolution, and metabolism.</title>
        <authorList>
            <person name="Armbrust E.V."/>
            <person name="Berges J.A."/>
            <person name="Bowler C."/>
            <person name="Green B.R."/>
            <person name="Martinez D."/>
            <person name="Putnam N.H."/>
            <person name="Zhou S."/>
            <person name="Allen A.E."/>
            <person name="Apt K.E."/>
            <person name="Bechner M."/>
            <person name="Brzezinski M.A."/>
            <person name="Chaal B.K."/>
            <person name="Chiovitti A."/>
            <person name="Davis A.K."/>
            <person name="Demarest M.S."/>
            <person name="Detter J.C."/>
            <person name="Glavina T."/>
            <person name="Goodstein D."/>
            <person name="Hadi M.Z."/>
            <person name="Hellsten U."/>
            <person name="Hildebrand M."/>
            <person name="Jenkins B.D."/>
            <person name="Jurka J."/>
            <person name="Kapitonov V.V."/>
            <person name="Kroger N."/>
            <person name="Lau W.W."/>
            <person name="Lane T.W."/>
            <person name="Larimer F.W."/>
            <person name="Lippmeier J.C."/>
            <person name="Lucas S."/>
            <person name="Medina M."/>
            <person name="Montsant A."/>
            <person name="Obornik M."/>
            <person name="Parker M.S."/>
            <person name="Palenik B."/>
            <person name="Pazour G.J."/>
            <person name="Richardson P.M."/>
            <person name="Rynearson T.A."/>
            <person name="Saito M.A."/>
            <person name="Schwartz D.C."/>
            <person name="Thamatrakoln K."/>
            <person name="Valentin K."/>
            <person name="Vardi A."/>
            <person name="Wilkerson F.P."/>
            <person name="Rokhsar D.S."/>
        </authorList>
    </citation>
    <scope>NUCLEOTIDE SEQUENCE [LARGE SCALE GENOMIC DNA]</scope>
    <source>
        <strain evidence="7 8">CCMP1335</strain>
    </source>
</reference>
<evidence type="ECO:0000259" key="6">
    <source>
        <dbReference type="PROSITE" id="PS50178"/>
    </source>
</evidence>
<dbReference type="InterPro" id="IPR051765">
    <property type="entry name" value="PH_domain-containing_F"/>
</dbReference>
<organism evidence="7 8">
    <name type="scientific">Thalassiosira pseudonana</name>
    <name type="common">Marine diatom</name>
    <name type="synonym">Cyclotella nana</name>
    <dbReference type="NCBI Taxonomy" id="35128"/>
    <lineage>
        <taxon>Eukaryota</taxon>
        <taxon>Sar</taxon>
        <taxon>Stramenopiles</taxon>
        <taxon>Ochrophyta</taxon>
        <taxon>Bacillariophyta</taxon>
        <taxon>Coscinodiscophyceae</taxon>
        <taxon>Thalassiosirophycidae</taxon>
        <taxon>Thalassiosirales</taxon>
        <taxon>Thalassiosiraceae</taxon>
        <taxon>Thalassiosira</taxon>
    </lineage>
</organism>
<dbReference type="GO" id="GO:0008270">
    <property type="term" value="F:zinc ion binding"/>
    <property type="evidence" value="ECO:0007669"/>
    <property type="project" value="UniProtKB-KW"/>
</dbReference>
<keyword evidence="3" id="KW-0862">Zinc</keyword>
<dbReference type="KEGG" id="tps:THAPSDRAFT_24282"/>
<feature type="region of interest" description="Disordered" evidence="5">
    <location>
        <begin position="132"/>
        <end position="261"/>
    </location>
</feature>
<dbReference type="PROSITE" id="PS50178">
    <property type="entry name" value="ZF_FYVE"/>
    <property type="match status" value="1"/>
</dbReference>
<feature type="compositionally biased region" description="Polar residues" evidence="5">
    <location>
        <begin position="179"/>
        <end position="191"/>
    </location>
</feature>
<dbReference type="PaxDb" id="35128-Thaps24282"/>
<dbReference type="HOGENOM" id="CLU_340268_0_0_1"/>
<evidence type="ECO:0000313" key="7">
    <source>
        <dbReference type="EMBL" id="EED87206.1"/>
    </source>
</evidence>
<name>B8LBL9_THAPS</name>
<protein>
    <recommendedName>
        <fullName evidence="6">FYVE-type domain-containing protein</fullName>
    </recommendedName>
</protein>
<dbReference type="Gene3D" id="1.25.40.20">
    <property type="entry name" value="Ankyrin repeat-containing domain"/>
    <property type="match status" value="1"/>
</dbReference>
<dbReference type="InterPro" id="IPR000306">
    <property type="entry name" value="Znf_FYVE"/>
</dbReference>